<gene>
    <name evidence="12" type="ORF">QTG54_002293</name>
</gene>
<evidence type="ECO:0000256" key="9">
    <source>
        <dbReference type="PROSITE-ProRule" id="PRU00175"/>
    </source>
</evidence>
<keyword evidence="8" id="KW-0131">Cell cycle</keyword>
<feature type="region of interest" description="Disordered" evidence="10">
    <location>
        <begin position="1"/>
        <end position="39"/>
    </location>
</feature>
<dbReference type="FunFam" id="3.30.40.10:FF:000552">
    <property type="entry name" value="Anaphase promoting complex subunit, putative"/>
    <property type="match status" value="1"/>
</dbReference>
<proteinExistence type="predicted"/>
<name>A0AAD8YI33_9STRA</name>
<feature type="compositionally biased region" description="Basic residues" evidence="10">
    <location>
        <begin position="1"/>
        <end position="12"/>
    </location>
</feature>
<comment type="caution">
    <text evidence="12">The sequence shown here is derived from an EMBL/GenBank/DDBJ whole genome shotgun (WGS) entry which is preliminary data.</text>
</comment>
<evidence type="ECO:0000313" key="12">
    <source>
        <dbReference type="EMBL" id="KAK1746949.1"/>
    </source>
</evidence>
<evidence type="ECO:0000256" key="10">
    <source>
        <dbReference type="SAM" id="MobiDB-lite"/>
    </source>
</evidence>
<evidence type="ECO:0000259" key="11">
    <source>
        <dbReference type="PROSITE" id="PS50089"/>
    </source>
</evidence>
<keyword evidence="7" id="KW-0862">Zinc</keyword>
<evidence type="ECO:0000256" key="8">
    <source>
        <dbReference type="ARBA" id="ARBA00023306"/>
    </source>
</evidence>
<dbReference type="InterPro" id="IPR013083">
    <property type="entry name" value="Znf_RING/FYVE/PHD"/>
</dbReference>
<dbReference type="GO" id="GO:0097602">
    <property type="term" value="F:cullin family protein binding"/>
    <property type="evidence" value="ECO:0007669"/>
    <property type="project" value="InterPro"/>
</dbReference>
<feature type="domain" description="RING-type" evidence="11">
    <location>
        <begin position="74"/>
        <end position="129"/>
    </location>
</feature>
<evidence type="ECO:0000313" key="13">
    <source>
        <dbReference type="Proteomes" id="UP001224775"/>
    </source>
</evidence>
<protein>
    <recommendedName>
        <fullName evidence="1">Anaphase-promoting complex subunit 11</fullName>
    </recommendedName>
</protein>
<evidence type="ECO:0000256" key="7">
    <source>
        <dbReference type="ARBA" id="ARBA00022833"/>
    </source>
</evidence>
<dbReference type="GO" id="GO:0005680">
    <property type="term" value="C:anaphase-promoting complex"/>
    <property type="evidence" value="ECO:0007669"/>
    <property type="project" value="InterPro"/>
</dbReference>
<keyword evidence="3" id="KW-0479">Metal-binding</keyword>
<keyword evidence="4 9" id="KW-0863">Zinc-finger</keyword>
<keyword evidence="13" id="KW-1185">Reference proteome</keyword>
<dbReference type="AlphaFoldDB" id="A0AAD8YI33"/>
<dbReference type="Gene3D" id="3.30.40.10">
    <property type="entry name" value="Zinc/RING finger domain, C3HC4 (zinc finger)"/>
    <property type="match status" value="1"/>
</dbReference>
<keyword evidence="6" id="KW-0833">Ubl conjugation pathway</keyword>
<keyword evidence="5" id="KW-0498">Mitosis</keyword>
<evidence type="ECO:0000256" key="4">
    <source>
        <dbReference type="ARBA" id="ARBA00022771"/>
    </source>
</evidence>
<accession>A0AAD8YI33</accession>
<dbReference type="EMBL" id="JATAAI010000003">
    <property type="protein sequence ID" value="KAK1746949.1"/>
    <property type="molecule type" value="Genomic_DNA"/>
</dbReference>
<organism evidence="12 13">
    <name type="scientific">Skeletonema marinoi</name>
    <dbReference type="NCBI Taxonomy" id="267567"/>
    <lineage>
        <taxon>Eukaryota</taxon>
        <taxon>Sar</taxon>
        <taxon>Stramenopiles</taxon>
        <taxon>Ochrophyta</taxon>
        <taxon>Bacillariophyta</taxon>
        <taxon>Coscinodiscophyceae</taxon>
        <taxon>Thalassiosirophycidae</taxon>
        <taxon>Thalassiosirales</taxon>
        <taxon>Skeletonemataceae</taxon>
        <taxon>Skeletonema</taxon>
        <taxon>Skeletonema marinoi-dohrnii complex</taxon>
    </lineage>
</organism>
<dbReference type="Pfam" id="PF12861">
    <property type="entry name" value="zf-ANAPC11"/>
    <property type="match status" value="1"/>
</dbReference>
<dbReference type="InterPro" id="IPR001841">
    <property type="entry name" value="Znf_RING"/>
</dbReference>
<dbReference type="InterPro" id="IPR024991">
    <property type="entry name" value="RING-H2_APC11"/>
</dbReference>
<evidence type="ECO:0000256" key="6">
    <source>
        <dbReference type="ARBA" id="ARBA00022786"/>
    </source>
</evidence>
<dbReference type="SMART" id="SM00184">
    <property type="entry name" value="RING"/>
    <property type="match status" value="1"/>
</dbReference>
<evidence type="ECO:0000256" key="2">
    <source>
        <dbReference type="ARBA" id="ARBA00022618"/>
    </source>
</evidence>
<reference evidence="12" key="1">
    <citation type="submission" date="2023-06" db="EMBL/GenBank/DDBJ databases">
        <title>Survivors Of The Sea: Transcriptome response of Skeletonema marinoi to long-term dormancy.</title>
        <authorList>
            <person name="Pinder M.I.M."/>
            <person name="Kourtchenko O."/>
            <person name="Robertson E.K."/>
            <person name="Larsson T."/>
            <person name="Maumus F."/>
            <person name="Osuna-Cruz C.M."/>
            <person name="Vancaester E."/>
            <person name="Stenow R."/>
            <person name="Vandepoele K."/>
            <person name="Ploug H."/>
            <person name="Bruchert V."/>
            <person name="Godhe A."/>
            <person name="Topel M."/>
        </authorList>
    </citation>
    <scope>NUCLEOTIDE SEQUENCE</scope>
    <source>
        <strain evidence="12">R05AC</strain>
    </source>
</reference>
<feature type="compositionally biased region" description="Polar residues" evidence="10">
    <location>
        <begin position="13"/>
        <end position="38"/>
    </location>
</feature>
<dbReference type="PROSITE" id="PS50089">
    <property type="entry name" value="ZF_RING_2"/>
    <property type="match status" value="1"/>
</dbReference>
<evidence type="ECO:0000256" key="5">
    <source>
        <dbReference type="ARBA" id="ARBA00022776"/>
    </source>
</evidence>
<evidence type="ECO:0000256" key="3">
    <source>
        <dbReference type="ARBA" id="ARBA00022723"/>
    </source>
</evidence>
<dbReference type="GO" id="GO:0051301">
    <property type="term" value="P:cell division"/>
    <property type="evidence" value="ECO:0007669"/>
    <property type="project" value="UniProtKB-KW"/>
</dbReference>
<dbReference type="GO" id="GO:0031145">
    <property type="term" value="P:anaphase-promoting complex-dependent catabolic process"/>
    <property type="evidence" value="ECO:0007669"/>
    <property type="project" value="InterPro"/>
</dbReference>
<dbReference type="SUPFAM" id="SSF57850">
    <property type="entry name" value="RING/U-box"/>
    <property type="match status" value="1"/>
</dbReference>
<evidence type="ECO:0000256" key="1">
    <source>
        <dbReference type="ARBA" id="ARBA00013928"/>
    </source>
</evidence>
<keyword evidence="2" id="KW-0132">Cell division</keyword>
<dbReference type="PANTHER" id="PTHR11210">
    <property type="entry name" value="RING BOX"/>
    <property type="match status" value="1"/>
</dbReference>
<dbReference type="InterPro" id="IPR051031">
    <property type="entry name" value="RING-box_E3_Ubiquitin_Ligase"/>
</dbReference>
<dbReference type="CDD" id="cd16456">
    <property type="entry name" value="RING-H2_APC11"/>
    <property type="match status" value="1"/>
</dbReference>
<dbReference type="GO" id="GO:0008270">
    <property type="term" value="F:zinc ion binding"/>
    <property type="evidence" value="ECO:0007669"/>
    <property type="project" value="UniProtKB-KW"/>
</dbReference>
<dbReference type="Proteomes" id="UP001224775">
    <property type="component" value="Unassembled WGS sequence"/>
</dbReference>
<sequence>MDPPPPRRRSPRYHNQLSNNNSFSSPGKKTNSSSNAGTETKLKIKIKRYHGVAKWTWGVSGFNNDDDDDEDEVCIVCQSAFEGCAPGVKYPGDESPVVFGKCKHAFHLQCVSTWLQSQNSNNPTCPTCRQEWEFGAERTVVDDDAEGEESVDV</sequence>
<dbReference type="GO" id="GO:0061630">
    <property type="term" value="F:ubiquitin protein ligase activity"/>
    <property type="evidence" value="ECO:0007669"/>
    <property type="project" value="InterPro"/>
</dbReference>